<protein>
    <submittedName>
        <fullName evidence="2">Uncharacterized protein</fullName>
    </submittedName>
</protein>
<keyword evidence="3" id="KW-1185">Reference proteome</keyword>
<dbReference type="EMBL" id="GL377304">
    <property type="protein sequence ID" value="EFI99378.1"/>
    <property type="molecule type" value="Genomic_DNA"/>
</dbReference>
<keyword evidence="1" id="KW-0812">Transmembrane</keyword>
<dbReference type="HOGENOM" id="CLU_1390951_0_0_1"/>
<dbReference type="VEuPathDB" id="FungiDB:SCHCODRAFT_02745269"/>
<dbReference type="Proteomes" id="UP000007431">
    <property type="component" value="Unassembled WGS sequence"/>
</dbReference>
<feature type="transmembrane region" description="Helical" evidence="1">
    <location>
        <begin position="35"/>
        <end position="58"/>
    </location>
</feature>
<keyword evidence="1" id="KW-0472">Membrane</keyword>
<evidence type="ECO:0000313" key="3">
    <source>
        <dbReference type="Proteomes" id="UP000007431"/>
    </source>
</evidence>
<gene>
    <name evidence="2" type="ORF">SCHCODRAFT_233243</name>
</gene>
<feature type="transmembrane region" description="Helical" evidence="1">
    <location>
        <begin position="122"/>
        <end position="141"/>
    </location>
</feature>
<name>D8PZ59_SCHCM</name>
<sequence length="196" mass="21923">MYRTLKLICYVVHLTLGLLETSVLRDLPTAERRNVLAGVAIVAMAVTMIILLSPQIVLQHCDKVQMKIHLSLSEAHEEGWAGESPNTGTVPSISEMRTMRVLTKLDADFLHMRVAIRRLHTYTIPRIILSMTWTGAALRLFFKYRAMLQELKVASIIVFFWYRLRTADMPVASTVTHASLTVAETVASIATSALTA</sequence>
<proteinExistence type="predicted"/>
<accession>D8PZ59</accession>
<dbReference type="InParanoid" id="D8PZ59"/>
<dbReference type="AlphaFoldDB" id="D8PZ59"/>
<reference evidence="2 3" key="1">
    <citation type="journal article" date="2010" name="Nat. Biotechnol.">
        <title>Genome sequence of the model mushroom Schizophyllum commune.</title>
        <authorList>
            <person name="Ohm R.A."/>
            <person name="de Jong J.F."/>
            <person name="Lugones L.G."/>
            <person name="Aerts A."/>
            <person name="Kothe E."/>
            <person name="Stajich J.E."/>
            <person name="de Vries R.P."/>
            <person name="Record E."/>
            <person name="Levasseur A."/>
            <person name="Baker S.E."/>
            <person name="Bartholomew K.A."/>
            <person name="Coutinho P.M."/>
            <person name="Erdmann S."/>
            <person name="Fowler T.J."/>
            <person name="Gathman A.C."/>
            <person name="Lombard V."/>
            <person name="Henrissat B."/>
            <person name="Knabe N."/>
            <person name="Kuees U."/>
            <person name="Lilly W.W."/>
            <person name="Lindquist E."/>
            <person name="Lucas S."/>
            <person name="Magnuson J.K."/>
            <person name="Piumi F."/>
            <person name="Raudaskoski M."/>
            <person name="Salamov A."/>
            <person name="Schmutz J."/>
            <person name="Schwarze F.W.M.R."/>
            <person name="vanKuyk P.A."/>
            <person name="Horton J.S."/>
            <person name="Grigoriev I.V."/>
            <person name="Woesten H.A.B."/>
        </authorList>
    </citation>
    <scope>NUCLEOTIDE SEQUENCE [LARGE SCALE GENOMIC DNA]</scope>
    <source>
        <strain evidence="3">H4-8 / FGSC 9210</strain>
    </source>
</reference>
<evidence type="ECO:0000256" key="1">
    <source>
        <dbReference type="SAM" id="Phobius"/>
    </source>
</evidence>
<keyword evidence="1" id="KW-1133">Transmembrane helix</keyword>
<organism evidence="3">
    <name type="scientific">Schizophyllum commune (strain H4-8 / FGSC 9210)</name>
    <name type="common">Split gill fungus</name>
    <dbReference type="NCBI Taxonomy" id="578458"/>
    <lineage>
        <taxon>Eukaryota</taxon>
        <taxon>Fungi</taxon>
        <taxon>Dikarya</taxon>
        <taxon>Basidiomycota</taxon>
        <taxon>Agaricomycotina</taxon>
        <taxon>Agaricomycetes</taxon>
        <taxon>Agaricomycetidae</taxon>
        <taxon>Agaricales</taxon>
        <taxon>Schizophyllaceae</taxon>
        <taxon>Schizophyllum</taxon>
    </lineage>
</organism>
<evidence type="ECO:0000313" key="2">
    <source>
        <dbReference type="EMBL" id="EFI99378.1"/>
    </source>
</evidence>